<evidence type="ECO:0000313" key="2">
    <source>
        <dbReference type="Proteomes" id="UP000694864"/>
    </source>
</evidence>
<gene>
    <name evidence="3" type="primary">LOC104765333</name>
</gene>
<dbReference type="NCBIfam" id="TIGR01640">
    <property type="entry name" value="F_box_assoc_1"/>
    <property type="match status" value="1"/>
</dbReference>
<dbReference type="RefSeq" id="XP_019096643.1">
    <property type="nucleotide sequence ID" value="XM_019241098.1"/>
</dbReference>
<reference evidence="2" key="1">
    <citation type="journal article" date="2014" name="Nat. Commun.">
        <title>The emerging biofuel crop Camelina sativa retains a highly undifferentiated hexaploid genome structure.</title>
        <authorList>
            <person name="Kagale S."/>
            <person name="Koh C."/>
            <person name="Nixon J."/>
            <person name="Bollina V."/>
            <person name="Clarke W.E."/>
            <person name="Tuteja R."/>
            <person name="Spillane C."/>
            <person name="Robinson S.J."/>
            <person name="Links M.G."/>
            <person name="Clarke C."/>
            <person name="Higgins E.E."/>
            <person name="Huebert T."/>
            <person name="Sharpe A.G."/>
            <person name="Parkin I.A."/>
        </authorList>
    </citation>
    <scope>NUCLEOTIDE SEQUENCE [LARGE SCALE GENOMIC DNA]</scope>
    <source>
        <strain evidence="2">cv. DH55</strain>
    </source>
</reference>
<keyword evidence="2" id="KW-1185">Reference proteome</keyword>
<dbReference type="InterPro" id="IPR006527">
    <property type="entry name" value="F-box-assoc_dom_typ1"/>
</dbReference>
<protein>
    <submittedName>
        <fullName evidence="3">F-box/kelch-repeat protein At1g24800-like</fullName>
    </submittedName>
</protein>
<feature type="domain" description="F-box associated beta-propeller type 1" evidence="1">
    <location>
        <begin position="3"/>
        <end position="180"/>
    </location>
</feature>
<accession>A0ABM1RCA5</accession>
<dbReference type="GeneID" id="104765333"/>
<name>A0ABM1RCA5_CAMSA</name>
<dbReference type="InterPro" id="IPR017451">
    <property type="entry name" value="F-box-assoc_interact_dom"/>
</dbReference>
<evidence type="ECO:0000259" key="1">
    <source>
        <dbReference type="Pfam" id="PF07734"/>
    </source>
</evidence>
<proteinExistence type="predicted"/>
<evidence type="ECO:0000313" key="3">
    <source>
        <dbReference type="RefSeq" id="XP_019096643.1"/>
    </source>
</evidence>
<sequence length="194" mass="22134">MEEDEVADFLLCFDFTTERFGPRLPIPFHSYIEDTVTLSCVREEQLALLFQRGGDSIETLEIWLTTKIDPSAVSWSKFFNVDMRPLLTDAVWFDHNSGSFFIDEKEKVAVVFELDGSLPSETPRYHTAFIIGDDGFFKTVSLGEAPNVYVGEPGLFGYIPKIFVPPLVCSSSYLPSLVQINHQPRKRKERDEQI</sequence>
<organism evidence="2 3">
    <name type="scientific">Camelina sativa</name>
    <name type="common">False flax</name>
    <name type="synonym">Myagrum sativum</name>
    <dbReference type="NCBI Taxonomy" id="90675"/>
    <lineage>
        <taxon>Eukaryota</taxon>
        <taxon>Viridiplantae</taxon>
        <taxon>Streptophyta</taxon>
        <taxon>Embryophyta</taxon>
        <taxon>Tracheophyta</taxon>
        <taxon>Spermatophyta</taxon>
        <taxon>Magnoliopsida</taxon>
        <taxon>eudicotyledons</taxon>
        <taxon>Gunneridae</taxon>
        <taxon>Pentapetalae</taxon>
        <taxon>rosids</taxon>
        <taxon>malvids</taxon>
        <taxon>Brassicales</taxon>
        <taxon>Brassicaceae</taxon>
        <taxon>Camelineae</taxon>
        <taxon>Camelina</taxon>
    </lineage>
</organism>
<dbReference type="Proteomes" id="UP000694864">
    <property type="component" value="Chromosome 19"/>
</dbReference>
<dbReference type="Pfam" id="PF07734">
    <property type="entry name" value="FBA_1"/>
    <property type="match status" value="1"/>
</dbReference>
<reference evidence="3" key="2">
    <citation type="submission" date="2025-08" db="UniProtKB">
        <authorList>
            <consortium name="RefSeq"/>
        </authorList>
    </citation>
    <scope>IDENTIFICATION</scope>
    <source>
        <tissue evidence="3">Leaf</tissue>
    </source>
</reference>